<proteinExistence type="predicted"/>
<dbReference type="InterPro" id="IPR051223">
    <property type="entry name" value="Polycystin"/>
</dbReference>
<dbReference type="OMA" id="HELSDSH"/>
<feature type="transmembrane region" description="Helical" evidence="1">
    <location>
        <begin position="230"/>
        <end position="253"/>
    </location>
</feature>
<protein>
    <submittedName>
        <fullName evidence="3">Polycystic kidney disease protein 1-like 2</fullName>
    </submittedName>
</protein>
<feature type="transmembrane region" description="Helical" evidence="1">
    <location>
        <begin position="184"/>
        <end position="210"/>
    </location>
</feature>
<evidence type="ECO:0000313" key="3">
    <source>
        <dbReference type="RefSeq" id="XP_035672974.1"/>
    </source>
</evidence>
<dbReference type="GeneID" id="118413556"/>
<dbReference type="RefSeq" id="XP_035672974.1">
    <property type="nucleotide sequence ID" value="XM_035817081.1"/>
</dbReference>
<sequence>MLFRYLDRIIVTDLQEDTRSIFVGNTWFAVEEGDGKVERVLPVATDEQLTRFKTLFSSRTSRDFRDGHLWYSVIGRPVHSTFTRVERISCCLSLLLCTMVANIMFFGKGETYHRPPPLDIMGFQVQLSISWAEVIIGIESALLVFPVNLLIVQIFRHCAPRSPREQRRVGSGGRGSKKARGCLLPWWFIVFAWFLVLGSCAASAFFTILYGFEYGPDKAEAWLLTFLTSFFFDILITQPIKIILIGLFIALVVKTPDAGLDYVPPTPLQDDEEHLNPFMQVVTFSSCSSN</sequence>
<organism evidence="2 3">
    <name type="scientific">Branchiostoma floridae</name>
    <name type="common">Florida lancelet</name>
    <name type="synonym">Amphioxus</name>
    <dbReference type="NCBI Taxonomy" id="7739"/>
    <lineage>
        <taxon>Eukaryota</taxon>
        <taxon>Metazoa</taxon>
        <taxon>Chordata</taxon>
        <taxon>Cephalochordata</taxon>
        <taxon>Leptocardii</taxon>
        <taxon>Amphioxiformes</taxon>
        <taxon>Branchiostomatidae</taxon>
        <taxon>Branchiostoma</taxon>
    </lineage>
</organism>
<evidence type="ECO:0000313" key="2">
    <source>
        <dbReference type="Proteomes" id="UP000001554"/>
    </source>
</evidence>
<gene>
    <name evidence="3" type="primary">LOC118413556</name>
</gene>
<dbReference type="PANTHER" id="PTHR10877">
    <property type="entry name" value="POLYCYSTIN FAMILY MEMBER"/>
    <property type="match status" value="1"/>
</dbReference>
<dbReference type="Proteomes" id="UP000001554">
    <property type="component" value="Chromosome 4"/>
</dbReference>
<name>A0A9J7L0J5_BRAFL</name>
<dbReference type="OrthoDB" id="2121937at2759"/>
<reference evidence="2" key="1">
    <citation type="journal article" date="2020" name="Nat. Ecol. Evol.">
        <title>Deeply conserved synteny resolves early events in vertebrate evolution.</title>
        <authorList>
            <person name="Simakov O."/>
            <person name="Marletaz F."/>
            <person name="Yue J.X."/>
            <person name="O'Connell B."/>
            <person name="Jenkins J."/>
            <person name="Brandt A."/>
            <person name="Calef R."/>
            <person name="Tung C.H."/>
            <person name="Huang T.K."/>
            <person name="Schmutz J."/>
            <person name="Satoh N."/>
            <person name="Yu J.K."/>
            <person name="Putnam N.H."/>
            <person name="Green R.E."/>
            <person name="Rokhsar D.S."/>
        </authorList>
    </citation>
    <scope>NUCLEOTIDE SEQUENCE [LARGE SCALE GENOMIC DNA]</scope>
    <source>
        <strain evidence="2">S238N-H82</strain>
    </source>
</reference>
<feature type="transmembrane region" description="Helical" evidence="1">
    <location>
        <begin position="127"/>
        <end position="152"/>
    </location>
</feature>
<keyword evidence="1" id="KW-0472">Membrane</keyword>
<dbReference type="KEGG" id="bfo:118413556"/>
<keyword evidence="2" id="KW-1185">Reference proteome</keyword>
<evidence type="ECO:0000256" key="1">
    <source>
        <dbReference type="SAM" id="Phobius"/>
    </source>
</evidence>
<reference evidence="3" key="2">
    <citation type="submission" date="2025-08" db="UniProtKB">
        <authorList>
            <consortium name="RefSeq"/>
        </authorList>
    </citation>
    <scope>IDENTIFICATION</scope>
    <source>
        <strain evidence="3">S238N-H82</strain>
        <tissue evidence="3">Testes</tissue>
    </source>
</reference>
<dbReference type="AlphaFoldDB" id="A0A9J7L0J5"/>
<dbReference type="Gene3D" id="2.60.60.20">
    <property type="entry name" value="PLAT/LH2 domain"/>
    <property type="match status" value="1"/>
</dbReference>
<keyword evidence="1" id="KW-0812">Transmembrane</keyword>
<keyword evidence="1" id="KW-1133">Transmembrane helix</keyword>
<dbReference type="PANTHER" id="PTHR10877:SF194">
    <property type="entry name" value="LOCATION OF VULVA DEFECTIVE 1"/>
    <property type="match status" value="1"/>
</dbReference>
<feature type="transmembrane region" description="Helical" evidence="1">
    <location>
        <begin position="88"/>
        <end position="107"/>
    </location>
</feature>
<accession>A0A9J7L0J5</accession>